<keyword evidence="2" id="KW-1185">Reference proteome</keyword>
<sequence>MRRWPTREPAMTLSIAPADTTTTDGGRRSGGRLGGALAALLRCPDCASRDLVDATQPTEGHSWWATMLCRACGCEWIARS</sequence>
<reference evidence="1 2" key="1">
    <citation type="submission" date="2014-07" db="EMBL/GenBank/DDBJ databases">
        <title>Biosystematic studies on Modestobacter strains isolated from extreme hyper-arid desert soil and from historic building.</title>
        <authorList>
            <person name="Bukarasam K."/>
            <person name="Bull A."/>
            <person name="Girard G."/>
            <person name="van Wezel G."/>
            <person name="Goodfellow M."/>
        </authorList>
    </citation>
    <scope>NUCLEOTIDE SEQUENCE [LARGE SCALE GENOMIC DNA]</scope>
    <source>
        <strain evidence="1 2">KNN45-2b</strain>
    </source>
</reference>
<accession>A0A098YAZ4</accession>
<protein>
    <submittedName>
        <fullName evidence="1">Uncharacterized protein</fullName>
    </submittedName>
</protein>
<organism evidence="1 2">
    <name type="scientific">Modestobacter caceresii</name>
    <dbReference type="NCBI Taxonomy" id="1522368"/>
    <lineage>
        <taxon>Bacteria</taxon>
        <taxon>Bacillati</taxon>
        <taxon>Actinomycetota</taxon>
        <taxon>Actinomycetes</taxon>
        <taxon>Geodermatophilales</taxon>
        <taxon>Geodermatophilaceae</taxon>
        <taxon>Modestobacter</taxon>
    </lineage>
</organism>
<evidence type="ECO:0000313" key="1">
    <source>
        <dbReference type="EMBL" id="KGH47560.1"/>
    </source>
</evidence>
<comment type="caution">
    <text evidence="1">The sequence shown here is derived from an EMBL/GenBank/DDBJ whole genome shotgun (WGS) entry which is preliminary data.</text>
</comment>
<dbReference type="Proteomes" id="UP000029713">
    <property type="component" value="Unassembled WGS sequence"/>
</dbReference>
<proteinExistence type="predicted"/>
<gene>
    <name evidence="1" type="ORF">IN07_06630</name>
</gene>
<dbReference type="AlphaFoldDB" id="A0A098YAZ4"/>
<name>A0A098YAZ4_9ACTN</name>
<dbReference type="EMBL" id="JPMX01000021">
    <property type="protein sequence ID" value="KGH47560.1"/>
    <property type="molecule type" value="Genomic_DNA"/>
</dbReference>
<evidence type="ECO:0000313" key="2">
    <source>
        <dbReference type="Proteomes" id="UP000029713"/>
    </source>
</evidence>
<dbReference type="STRING" id="1522368.IN07_06630"/>